<sequence>MPSQAKLEMTPREKVEVPPKASTEVHPHAIVKAFPKASMEAPCKTNMDVPHKLNVEASPRVSMEVPPKESVDTSPEMSMDSSSVVSVDVSPVVSADTSSEISMDAPLEESVDASSEESVEASPEVMVEVNPEVMVESNPEVLVDALPEASMEARRKTFPGKSEMDKRASNPTTKKRLSSNIPCHKSSSSPASRCRPPSPISINRQIQRNHPPSPSLVISKQSAQFSCKIPSVQRSLSVQIALDSVKKKKETVPKTTNKCEVSNQRHMICEEPGNKSTPGTMNAEEATKILTERRRLAREQREKAEEERLREEMEPRKPKDMADKAIEGQAEEFSKVENEQQQMEAKNQKGCQDQEDQEKEDAKIKAQEEADRRKKEQERIMLQNLQERLERKKRIEEIMKRTRKTDVNASKAAETSGNETYEEDEADDENETESDEDSVNEMFPSAILNGRDSPAKLKVPLRNAKKMLHKLVFLDGTSGHVRTESKIYFNGDLNTFKQQSMRNSSTQAKGSRSSTRKMTSRTAKTEKANETNNIIRSSLSLNSKQEWTCDKVIDIISDPEPSVSGIPPEDHKYNLEDSVTFCQSSQTPLNDQKRSSSPHSVWLRVLLTHPLELLNQDVPVYYTKVMDTDLAFPSRILLTFPFLSGWAFGVLSPEDQIPGLYQQFLRISIFPIPVLS</sequence>
<dbReference type="InterPro" id="IPR051483">
    <property type="entry name" value="MAP7_domain-containing"/>
</dbReference>
<dbReference type="RefSeq" id="XP_021574335.1">
    <property type="nucleotide sequence ID" value="XM_021718660.1"/>
</dbReference>
<evidence type="ECO:0000313" key="8">
    <source>
        <dbReference type="RefSeq" id="XP_021574335.1"/>
    </source>
</evidence>
<dbReference type="AlphaFoldDB" id="A0A3Q0EJ88"/>
<feature type="region of interest" description="Disordered" evidence="6">
    <location>
        <begin position="53"/>
        <end position="123"/>
    </location>
</feature>
<evidence type="ECO:0000256" key="1">
    <source>
        <dbReference type="ARBA" id="ARBA00004245"/>
    </source>
</evidence>
<reference evidence="8" key="1">
    <citation type="submission" date="2025-08" db="UniProtKB">
        <authorList>
            <consortium name="RefSeq"/>
        </authorList>
    </citation>
    <scope>IDENTIFICATION</scope>
</reference>
<feature type="compositionally biased region" description="Polar residues" evidence="6">
    <location>
        <begin position="339"/>
        <end position="351"/>
    </location>
</feature>
<dbReference type="STRING" id="1868482.ENSTSYP00000010969"/>
<feature type="compositionally biased region" description="Polar residues" evidence="6">
    <location>
        <begin position="203"/>
        <end position="218"/>
    </location>
</feature>
<feature type="region of interest" description="Disordered" evidence="6">
    <location>
        <begin position="498"/>
        <end position="528"/>
    </location>
</feature>
<evidence type="ECO:0000256" key="4">
    <source>
        <dbReference type="ARBA" id="ARBA00023054"/>
    </source>
</evidence>
<evidence type="ECO:0000256" key="3">
    <source>
        <dbReference type="ARBA" id="ARBA00022490"/>
    </source>
</evidence>
<feature type="compositionally biased region" description="Low complexity" evidence="6">
    <location>
        <begin position="72"/>
        <end position="99"/>
    </location>
</feature>
<feature type="region of interest" description="Disordered" evidence="6">
    <location>
        <begin position="403"/>
        <end position="439"/>
    </location>
</feature>
<accession>A0A3Q0EJ88</accession>
<evidence type="ECO:0000256" key="2">
    <source>
        <dbReference type="ARBA" id="ARBA00007525"/>
    </source>
</evidence>
<keyword evidence="5" id="KW-0206">Cytoskeleton</keyword>
<dbReference type="GeneID" id="103272747"/>
<proteinExistence type="inferred from homology"/>
<feature type="compositionally biased region" description="Acidic residues" evidence="6">
    <location>
        <begin position="106"/>
        <end position="119"/>
    </location>
</feature>
<keyword evidence="7" id="KW-1185">Reference proteome</keyword>
<organism evidence="7 8">
    <name type="scientific">Carlito syrichta</name>
    <name type="common">Philippine tarsier</name>
    <name type="synonym">Tarsius syrichta</name>
    <dbReference type="NCBI Taxonomy" id="1868482"/>
    <lineage>
        <taxon>Eukaryota</taxon>
        <taxon>Metazoa</taxon>
        <taxon>Chordata</taxon>
        <taxon>Craniata</taxon>
        <taxon>Vertebrata</taxon>
        <taxon>Euteleostomi</taxon>
        <taxon>Mammalia</taxon>
        <taxon>Eutheria</taxon>
        <taxon>Euarchontoglires</taxon>
        <taxon>Primates</taxon>
        <taxon>Haplorrhini</taxon>
        <taxon>Tarsiiformes</taxon>
        <taxon>Tarsiidae</taxon>
        <taxon>Carlito</taxon>
    </lineage>
</organism>
<feature type="region of interest" description="Disordered" evidence="6">
    <location>
        <begin position="263"/>
        <end position="282"/>
    </location>
</feature>
<dbReference type="PANTHER" id="PTHR15073">
    <property type="entry name" value="MICROTUBULE-ASSOCIATED PROTEIN"/>
    <property type="match status" value="1"/>
</dbReference>
<feature type="compositionally biased region" description="Low complexity" evidence="6">
    <location>
        <begin position="186"/>
        <end position="195"/>
    </location>
</feature>
<comment type="subcellular location">
    <subcellularLocation>
        <location evidence="1">Cytoplasm</location>
        <location evidence="1">Cytoskeleton</location>
    </subcellularLocation>
</comment>
<feature type="region of interest" description="Disordered" evidence="6">
    <location>
        <begin position="1"/>
        <end position="24"/>
    </location>
</feature>
<comment type="similarity">
    <text evidence="2">Belongs to the MAP7 family.</text>
</comment>
<dbReference type="GO" id="GO:0015630">
    <property type="term" value="C:microtubule cytoskeleton"/>
    <property type="evidence" value="ECO:0007669"/>
    <property type="project" value="InterPro"/>
</dbReference>
<evidence type="ECO:0000256" key="5">
    <source>
        <dbReference type="ARBA" id="ARBA00023212"/>
    </source>
</evidence>
<keyword evidence="3" id="KW-0963">Cytoplasm</keyword>
<dbReference type="Pfam" id="PF05672">
    <property type="entry name" value="MAP7"/>
    <property type="match status" value="1"/>
</dbReference>
<protein>
    <submittedName>
        <fullName evidence="8">MAP7 domain-containing protein 3</fullName>
    </submittedName>
</protein>
<dbReference type="GO" id="GO:0000226">
    <property type="term" value="P:microtubule cytoskeleton organization"/>
    <property type="evidence" value="ECO:0007669"/>
    <property type="project" value="InterPro"/>
</dbReference>
<evidence type="ECO:0000256" key="6">
    <source>
        <dbReference type="SAM" id="MobiDB-lite"/>
    </source>
</evidence>
<feature type="compositionally biased region" description="Basic and acidic residues" evidence="6">
    <location>
        <begin position="293"/>
        <end position="338"/>
    </location>
</feature>
<feature type="compositionally biased region" description="Acidic residues" evidence="6">
    <location>
        <begin position="420"/>
        <end position="439"/>
    </location>
</feature>
<dbReference type="KEGG" id="csyr:103272747"/>
<name>A0A3Q0EJ88_CARSF</name>
<feature type="compositionally biased region" description="Basic and acidic residues" evidence="6">
    <location>
        <begin position="9"/>
        <end position="24"/>
    </location>
</feature>
<feature type="region of interest" description="Disordered" evidence="6">
    <location>
        <begin position="293"/>
        <end position="379"/>
    </location>
</feature>
<keyword evidence="4" id="KW-0175">Coiled coil</keyword>
<feature type="compositionally biased region" description="Basic and acidic residues" evidence="6">
    <location>
        <begin position="360"/>
        <end position="379"/>
    </location>
</feature>
<feature type="compositionally biased region" description="Polar residues" evidence="6">
    <location>
        <begin position="498"/>
        <end position="508"/>
    </location>
</feature>
<evidence type="ECO:0000313" key="7">
    <source>
        <dbReference type="Proteomes" id="UP000189704"/>
    </source>
</evidence>
<dbReference type="InterPro" id="IPR008604">
    <property type="entry name" value="MAP7_fam"/>
</dbReference>
<dbReference type="PANTHER" id="PTHR15073:SF5">
    <property type="entry name" value="MAP7 DOMAIN-CONTAINING PROTEIN 3"/>
    <property type="match status" value="1"/>
</dbReference>
<dbReference type="Proteomes" id="UP000189704">
    <property type="component" value="Unplaced"/>
</dbReference>
<gene>
    <name evidence="8" type="primary">LOC103272747</name>
</gene>
<dbReference type="OrthoDB" id="9950536at2759"/>
<feature type="region of interest" description="Disordered" evidence="6">
    <location>
        <begin position="154"/>
        <end position="218"/>
    </location>
</feature>